<name>V4B2C6_LOTGI</name>
<dbReference type="InterPro" id="IPR050975">
    <property type="entry name" value="Sleep_regulator"/>
</dbReference>
<keyword evidence="1 3" id="KW-0732">Signal</keyword>
<dbReference type="Pfam" id="PF17064">
    <property type="entry name" value="QVR"/>
    <property type="match status" value="1"/>
</dbReference>
<organism evidence="4 5">
    <name type="scientific">Lottia gigantea</name>
    <name type="common">Giant owl limpet</name>
    <dbReference type="NCBI Taxonomy" id="225164"/>
    <lineage>
        <taxon>Eukaryota</taxon>
        <taxon>Metazoa</taxon>
        <taxon>Spiralia</taxon>
        <taxon>Lophotrochozoa</taxon>
        <taxon>Mollusca</taxon>
        <taxon>Gastropoda</taxon>
        <taxon>Patellogastropoda</taxon>
        <taxon>Lottioidea</taxon>
        <taxon>Lottiidae</taxon>
        <taxon>Lottia</taxon>
    </lineage>
</organism>
<accession>V4B2C6</accession>
<evidence type="ECO:0000313" key="5">
    <source>
        <dbReference type="Proteomes" id="UP000030746"/>
    </source>
</evidence>
<dbReference type="GO" id="GO:0030431">
    <property type="term" value="P:sleep"/>
    <property type="evidence" value="ECO:0007669"/>
    <property type="project" value="InterPro"/>
</dbReference>
<dbReference type="OrthoDB" id="6050539at2759"/>
<evidence type="ECO:0008006" key="6">
    <source>
        <dbReference type="Google" id="ProtNLM"/>
    </source>
</evidence>
<protein>
    <recommendedName>
        <fullName evidence="6">Protein sleepless</fullName>
    </recommendedName>
</protein>
<keyword evidence="2" id="KW-0325">Glycoprotein</keyword>
<feature type="chain" id="PRO_5004716580" description="Protein sleepless" evidence="3">
    <location>
        <begin position="23"/>
        <end position="126"/>
    </location>
</feature>
<dbReference type="AlphaFoldDB" id="V4B2C6"/>
<dbReference type="KEGG" id="lgi:LOTGIDRAFT_238146"/>
<dbReference type="GeneID" id="20250670"/>
<evidence type="ECO:0000313" key="4">
    <source>
        <dbReference type="EMBL" id="ESP01826.1"/>
    </source>
</evidence>
<dbReference type="GO" id="GO:0032222">
    <property type="term" value="P:regulation of synaptic transmission, cholinergic"/>
    <property type="evidence" value="ECO:0007669"/>
    <property type="project" value="InterPro"/>
</dbReference>
<dbReference type="OMA" id="ICHTNTE"/>
<dbReference type="PANTHER" id="PTHR33562:SF29">
    <property type="entry name" value="PROTEIN SLEEPLESS"/>
    <property type="match status" value="1"/>
</dbReference>
<evidence type="ECO:0000256" key="2">
    <source>
        <dbReference type="ARBA" id="ARBA00023180"/>
    </source>
</evidence>
<dbReference type="EMBL" id="KB200367">
    <property type="protein sequence ID" value="ESP01826.1"/>
    <property type="molecule type" value="Genomic_DNA"/>
</dbReference>
<keyword evidence="5" id="KW-1185">Reference proteome</keyword>
<evidence type="ECO:0000256" key="3">
    <source>
        <dbReference type="SAM" id="SignalP"/>
    </source>
</evidence>
<feature type="signal peptide" evidence="3">
    <location>
        <begin position="1"/>
        <end position="22"/>
    </location>
</feature>
<gene>
    <name evidence="4" type="ORF">LOTGIDRAFT_238146</name>
</gene>
<dbReference type="PANTHER" id="PTHR33562">
    <property type="entry name" value="ATILLA, ISOFORM B-RELATED-RELATED"/>
    <property type="match status" value="1"/>
</dbReference>
<dbReference type="RefSeq" id="XP_009047506.1">
    <property type="nucleotide sequence ID" value="XM_009049258.1"/>
</dbReference>
<proteinExistence type="predicted"/>
<evidence type="ECO:0000256" key="1">
    <source>
        <dbReference type="ARBA" id="ARBA00022729"/>
    </source>
</evidence>
<dbReference type="InterPro" id="IPR031424">
    <property type="entry name" value="QVR-like"/>
</dbReference>
<reference evidence="4 5" key="1">
    <citation type="journal article" date="2013" name="Nature">
        <title>Insights into bilaterian evolution from three spiralian genomes.</title>
        <authorList>
            <person name="Simakov O."/>
            <person name="Marletaz F."/>
            <person name="Cho S.J."/>
            <person name="Edsinger-Gonzales E."/>
            <person name="Havlak P."/>
            <person name="Hellsten U."/>
            <person name="Kuo D.H."/>
            <person name="Larsson T."/>
            <person name="Lv J."/>
            <person name="Arendt D."/>
            <person name="Savage R."/>
            <person name="Osoegawa K."/>
            <person name="de Jong P."/>
            <person name="Grimwood J."/>
            <person name="Chapman J.A."/>
            <person name="Shapiro H."/>
            <person name="Aerts A."/>
            <person name="Otillar R.P."/>
            <person name="Terry A.Y."/>
            <person name="Boore J.L."/>
            <person name="Grigoriev I.V."/>
            <person name="Lindberg D.R."/>
            <person name="Seaver E.C."/>
            <person name="Weisblat D.A."/>
            <person name="Putnam N.H."/>
            <person name="Rokhsar D.S."/>
        </authorList>
    </citation>
    <scope>NUCLEOTIDE SEQUENCE [LARGE SCALE GENOMIC DNA]</scope>
</reference>
<dbReference type="Proteomes" id="UP000030746">
    <property type="component" value="Unassembled WGS sequence"/>
</dbReference>
<dbReference type="CTD" id="20250670"/>
<dbReference type="HOGENOM" id="CLU_1984082_0_0_1"/>
<sequence>MGLVQITLFISLILTLISTGLCIKCYTCSSIRDNRCGDNFLVPNTEARDCDGTCYRYRGERWEGSVRIVEVSRGCRQLSEEYCEDTRYNGINVKACYCNDNYCNSGEVIKSSVIIVPLLSVLYLLY</sequence>